<dbReference type="Pfam" id="PF12937">
    <property type="entry name" value="F-box-like"/>
    <property type="match status" value="1"/>
</dbReference>
<evidence type="ECO:0000313" key="2">
    <source>
        <dbReference type="EMBL" id="RIA93858.1"/>
    </source>
</evidence>
<comment type="caution">
    <text evidence="2">The sequence shown here is derived from an EMBL/GenBank/DDBJ whole genome shotgun (WGS) entry which is preliminary data.</text>
</comment>
<protein>
    <recommendedName>
        <fullName evidence="1">F-box domain-containing protein</fullName>
    </recommendedName>
</protein>
<dbReference type="AlphaFoldDB" id="A0A397T6G8"/>
<dbReference type="OrthoDB" id="2322452at2759"/>
<keyword evidence="3" id="KW-1185">Reference proteome</keyword>
<dbReference type="InterPro" id="IPR001810">
    <property type="entry name" value="F-box_dom"/>
</dbReference>
<dbReference type="EMBL" id="QKYT01000095">
    <property type="protein sequence ID" value="RIA93858.1"/>
    <property type="molecule type" value="Genomic_DNA"/>
</dbReference>
<gene>
    <name evidence="2" type="ORF">C1645_803827</name>
</gene>
<reference evidence="2 3" key="1">
    <citation type="submission" date="2018-06" db="EMBL/GenBank/DDBJ databases">
        <title>Comparative genomics reveals the genomic features of Rhizophagus irregularis, R. cerebriforme, R. diaphanum and Gigaspora rosea, and their symbiotic lifestyle signature.</title>
        <authorList>
            <person name="Morin E."/>
            <person name="San Clemente H."/>
            <person name="Chen E.C.H."/>
            <person name="De La Providencia I."/>
            <person name="Hainaut M."/>
            <person name="Kuo A."/>
            <person name="Kohler A."/>
            <person name="Murat C."/>
            <person name="Tang N."/>
            <person name="Roy S."/>
            <person name="Loubradou J."/>
            <person name="Henrissat B."/>
            <person name="Grigoriev I.V."/>
            <person name="Corradi N."/>
            <person name="Roux C."/>
            <person name="Martin F.M."/>
        </authorList>
    </citation>
    <scope>NUCLEOTIDE SEQUENCE [LARGE SCALE GENOMIC DNA]</scope>
    <source>
        <strain evidence="2 3">DAOM 227022</strain>
    </source>
</reference>
<dbReference type="CDD" id="cd09917">
    <property type="entry name" value="F-box_SF"/>
    <property type="match status" value="1"/>
</dbReference>
<dbReference type="InterPro" id="IPR036047">
    <property type="entry name" value="F-box-like_dom_sf"/>
</dbReference>
<proteinExistence type="predicted"/>
<evidence type="ECO:0000259" key="1">
    <source>
        <dbReference type="Pfam" id="PF12937"/>
    </source>
</evidence>
<dbReference type="Proteomes" id="UP000265703">
    <property type="component" value="Unassembled WGS sequence"/>
</dbReference>
<sequence length="536" mass="62900">MNYFLTTQTGFSVVPLDCLQEIFQYLENDMKTLYSCMLVNRTWCRINIALLWRRPFEHSGPKSTRRYSELIRTYITCLPKSSKMEIYETGYKIPSHPRPLFPYHKYLKELDCEKLDEAVEEWILRFGFDEYRPEDPEDVVYTELLKLLLSRCNGLWNLRLGRYNDEYKFPPVATFPRIKYTLANLRRFEFLGDMDCLVKPGLDNLYQFLDKLSNISNNLEYINVDMTEDEESFSGVGLRKLIKSQKNLSVFRYNQEHSDIEKTKEFVKALSHNANTVKNIEFDSIPLNVQCLDPLKKFNNLECMQFAYCYENEEYILSENEETVEHSPSQLKVEKLIFHKGDLTSVTLEILRLVNKSARELTVDNVVPGLFEHISEHCPNVTYLATAISQKTVESLEYLSTSKIEHLILKTLENKDIDTKDFQRIGKNLSLDLNHLSLNFNISVEELSSLLKECKSPLESLCLKFDDVSNKDEYLKVIIDFAKKDDLKELKEFKFFINKDIEAKDIFSKDILEEAKLLIPSILRETREPFSKKFNI</sequence>
<evidence type="ECO:0000313" key="3">
    <source>
        <dbReference type="Proteomes" id="UP000265703"/>
    </source>
</evidence>
<feature type="domain" description="F-box" evidence="1">
    <location>
        <begin position="13"/>
        <end position="57"/>
    </location>
</feature>
<accession>A0A397T6G8</accession>
<dbReference type="SUPFAM" id="SSF81383">
    <property type="entry name" value="F-box domain"/>
    <property type="match status" value="1"/>
</dbReference>
<organism evidence="2 3">
    <name type="scientific">Glomus cerebriforme</name>
    <dbReference type="NCBI Taxonomy" id="658196"/>
    <lineage>
        <taxon>Eukaryota</taxon>
        <taxon>Fungi</taxon>
        <taxon>Fungi incertae sedis</taxon>
        <taxon>Mucoromycota</taxon>
        <taxon>Glomeromycotina</taxon>
        <taxon>Glomeromycetes</taxon>
        <taxon>Glomerales</taxon>
        <taxon>Glomeraceae</taxon>
        <taxon>Glomus</taxon>
    </lineage>
</organism>
<name>A0A397T6G8_9GLOM</name>